<comment type="catalytic activity">
    <reaction evidence="5">
        <text>L-cysteinyl-[protein] + hexadecanoyl-CoA = S-hexadecanoyl-L-cysteinyl-[protein] + CoA</text>
        <dbReference type="Rhea" id="RHEA:36683"/>
        <dbReference type="Rhea" id="RHEA-COMP:10131"/>
        <dbReference type="Rhea" id="RHEA-COMP:11032"/>
        <dbReference type="ChEBI" id="CHEBI:29950"/>
        <dbReference type="ChEBI" id="CHEBI:57287"/>
        <dbReference type="ChEBI" id="CHEBI:57379"/>
        <dbReference type="ChEBI" id="CHEBI:74151"/>
        <dbReference type="EC" id="2.3.1.225"/>
    </reaction>
</comment>
<evidence type="ECO:0000256" key="3">
    <source>
        <dbReference type="ARBA" id="ARBA00023139"/>
    </source>
</evidence>
<feature type="transmembrane region" description="Helical" evidence="7">
    <location>
        <begin position="195"/>
        <end position="214"/>
    </location>
</feature>
<evidence type="ECO:0000256" key="6">
    <source>
        <dbReference type="SAM" id="MobiDB-lite"/>
    </source>
</evidence>
<evidence type="ECO:0000313" key="8">
    <source>
        <dbReference type="EMBL" id="RWS27914.1"/>
    </source>
</evidence>
<dbReference type="AlphaFoldDB" id="A0A443SK57"/>
<reference evidence="8 9" key="1">
    <citation type="journal article" date="2018" name="Gigascience">
        <title>Genomes of trombidid mites reveal novel predicted allergens and laterally-transferred genes associated with secondary metabolism.</title>
        <authorList>
            <person name="Dong X."/>
            <person name="Chaisiri K."/>
            <person name="Xia D."/>
            <person name="Armstrong S.D."/>
            <person name="Fang Y."/>
            <person name="Donnelly M.J."/>
            <person name="Kadowaki T."/>
            <person name="McGarry J.W."/>
            <person name="Darby A.C."/>
            <person name="Makepeace B.L."/>
        </authorList>
    </citation>
    <scope>NUCLEOTIDE SEQUENCE [LARGE SCALE GENOMIC DNA]</scope>
    <source>
        <strain evidence="8">UoL-UT</strain>
    </source>
</reference>
<dbReference type="GO" id="GO:0005794">
    <property type="term" value="C:Golgi apparatus"/>
    <property type="evidence" value="ECO:0007669"/>
    <property type="project" value="TreeGrafter"/>
</dbReference>
<dbReference type="InterPro" id="IPR039859">
    <property type="entry name" value="PFA4/ZDH16/20/ERF2-like"/>
</dbReference>
<gene>
    <name evidence="8" type="ORF">B4U80_03026</name>
</gene>
<dbReference type="STRING" id="299467.A0A443SK57"/>
<keyword evidence="7" id="KW-0812">Transmembrane</keyword>
<evidence type="ECO:0000256" key="4">
    <source>
        <dbReference type="ARBA" id="ARBA00023288"/>
    </source>
</evidence>
<feature type="region of interest" description="Disordered" evidence="6">
    <location>
        <begin position="1"/>
        <end position="34"/>
    </location>
</feature>
<feature type="compositionally biased region" description="Polar residues" evidence="6">
    <location>
        <begin position="430"/>
        <end position="442"/>
    </location>
</feature>
<keyword evidence="7" id="KW-0472">Membrane</keyword>
<keyword evidence="9" id="KW-1185">Reference proteome</keyword>
<keyword evidence="4" id="KW-0449">Lipoprotein</keyword>
<dbReference type="EMBL" id="NCKV01001686">
    <property type="protein sequence ID" value="RWS27914.1"/>
    <property type="molecule type" value="Genomic_DNA"/>
</dbReference>
<dbReference type="GO" id="GO:0019706">
    <property type="term" value="F:protein-cysteine S-palmitoyltransferase activity"/>
    <property type="evidence" value="ECO:0007669"/>
    <property type="project" value="UniProtKB-EC"/>
</dbReference>
<keyword evidence="3" id="KW-0564">Palmitate</keyword>
<dbReference type="EC" id="2.3.1.225" evidence="2"/>
<keyword evidence="8" id="KW-0808">Transferase</keyword>
<evidence type="ECO:0000313" key="9">
    <source>
        <dbReference type="Proteomes" id="UP000288716"/>
    </source>
</evidence>
<name>A0A443SK57_9ACAR</name>
<proteinExistence type="predicted"/>
<feature type="compositionally biased region" description="Basic and acidic residues" evidence="6">
    <location>
        <begin position="1"/>
        <end position="10"/>
    </location>
</feature>
<dbReference type="PANTHER" id="PTHR22883">
    <property type="entry name" value="ZINC FINGER DHHC DOMAIN CONTAINING PROTEIN"/>
    <property type="match status" value="1"/>
</dbReference>
<comment type="subcellular location">
    <subcellularLocation>
        <location evidence="1">Endomembrane system</location>
        <topology evidence="1">Multi-pass membrane protein</topology>
    </subcellularLocation>
</comment>
<dbReference type="GO" id="GO:0005783">
    <property type="term" value="C:endoplasmic reticulum"/>
    <property type="evidence" value="ECO:0007669"/>
    <property type="project" value="TreeGrafter"/>
</dbReference>
<feature type="region of interest" description="Disordered" evidence="6">
    <location>
        <begin position="430"/>
        <end position="503"/>
    </location>
</feature>
<evidence type="ECO:0000256" key="1">
    <source>
        <dbReference type="ARBA" id="ARBA00004127"/>
    </source>
</evidence>
<evidence type="ECO:0000256" key="7">
    <source>
        <dbReference type="SAM" id="Phobius"/>
    </source>
</evidence>
<dbReference type="GO" id="GO:0006612">
    <property type="term" value="P:protein targeting to membrane"/>
    <property type="evidence" value="ECO:0007669"/>
    <property type="project" value="TreeGrafter"/>
</dbReference>
<dbReference type="VEuPathDB" id="VectorBase:LDEU004126"/>
<sequence length="503" mass="55993">MNVVEDNSKRSKDRRKSGKSSSRQSKSHYSSHLLGSFNPSTYQYPYPSPSYPIPTYSYHNFNAYNQHYPHPQELQFYMLNPQQPVTAVNHYYPHQYPGTHGLSTALLYPHHLSSLSTSGINAAMAPMRGYVSSPNGRRVRKWEQFPGRNRFYCDGRLMMAKQISVFYFTVSLLVFTTTLFFVFDCPYLSREVSPAIPIVGALLAFFSLVTLLRTSCTDPGVIPRATADEAAYLEKQIEIPNGSNSPTYRPPPRTKEVIINNQSIKLKYCFTCKIFRPPRASHCSLCDNCVGARSKAVLEAIKETPASVVEGVICFFSVWSILGLAGFHTYLTSSNQTTNEDIKGSFSSKRANGIKNPFSRGSVLSNCCNILCGPTTPSLIDRRGYVVESPPIVTSEFPKVTKPSVHVTSPKEHVEIQELNRQGLIRNASSSVATHQTHNQNIAKEDVKGTAVPSNEQRSVLPKVNPSFHAKSVPNGNYSSQSLQRNVSQERHPLQVSQAGSVQ</sequence>
<dbReference type="PANTHER" id="PTHR22883:SF43">
    <property type="entry name" value="PALMITOYLTRANSFERASE APP"/>
    <property type="match status" value="1"/>
</dbReference>
<accession>A0A443SK57</accession>
<keyword evidence="7" id="KW-1133">Transmembrane helix</keyword>
<protein>
    <recommendedName>
        <fullName evidence="2">protein S-acyltransferase</fullName>
        <ecNumber evidence="2">2.3.1.225</ecNumber>
    </recommendedName>
</protein>
<organism evidence="8 9">
    <name type="scientific">Leptotrombidium deliense</name>
    <dbReference type="NCBI Taxonomy" id="299467"/>
    <lineage>
        <taxon>Eukaryota</taxon>
        <taxon>Metazoa</taxon>
        <taxon>Ecdysozoa</taxon>
        <taxon>Arthropoda</taxon>
        <taxon>Chelicerata</taxon>
        <taxon>Arachnida</taxon>
        <taxon>Acari</taxon>
        <taxon>Acariformes</taxon>
        <taxon>Trombidiformes</taxon>
        <taxon>Prostigmata</taxon>
        <taxon>Anystina</taxon>
        <taxon>Parasitengona</taxon>
        <taxon>Trombiculoidea</taxon>
        <taxon>Trombiculidae</taxon>
        <taxon>Leptotrombidium</taxon>
    </lineage>
</organism>
<dbReference type="PROSITE" id="PS50216">
    <property type="entry name" value="DHHC"/>
    <property type="match status" value="1"/>
</dbReference>
<feature type="compositionally biased region" description="Low complexity" evidence="6">
    <location>
        <begin position="19"/>
        <end position="31"/>
    </location>
</feature>
<dbReference type="Proteomes" id="UP000288716">
    <property type="component" value="Unassembled WGS sequence"/>
</dbReference>
<feature type="compositionally biased region" description="Polar residues" evidence="6">
    <location>
        <begin position="474"/>
        <end position="487"/>
    </location>
</feature>
<comment type="caution">
    <text evidence="8">The sequence shown here is derived from an EMBL/GenBank/DDBJ whole genome shotgun (WGS) entry which is preliminary data.</text>
</comment>
<evidence type="ECO:0000256" key="2">
    <source>
        <dbReference type="ARBA" id="ARBA00012210"/>
    </source>
</evidence>
<dbReference type="OrthoDB" id="4096362at2759"/>
<evidence type="ECO:0000256" key="5">
    <source>
        <dbReference type="ARBA" id="ARBA00048048"/>
    </source>
</evidence>
<feature type="transmembrane region" description="Helical" evidence="7">
    <location>
        <begin position="165"/>
        <end position="183"/>
    </location>
</feature>